<evidence type="ECO:0008006" key="3">
    <source>
        <dbReference type="Google" id="ProtNLM"/>
    </source>
</evidence>
<dbReference type="EMBL" id="MCFA01000052">
    <property type="protein sequence ID" value="ORY12315.1"/>
    <property type="molecule type" value="Genomic_DNA"/>
</dbReference>
<dbReference type="Proteomes" id="UP000193144">
    <property type="component" value="Unassembled WGS sequence"/>
</dbReference>
<dbReference type="AlphaFoldDB" id="A0A1Y1ZRA0"/>
<proteinExistence type="predicted"/>
<reference evidence="1 2" key="1">
    <citation type="submission" date="2016-07" db="EMBL/GenBank/DDBJ databases">
        <title>Pervasive Adenine N6-methylation of Active Genes in Fungi.</title>
        <authorList>
            <consortium name="DOE Joint Genome Institute"/>
            <person name="Mondo S.J."/>
            <person name="Dannebaum R.O."/>
            <person name="Kuo R.C."/>
            <person name="Labutti K."/>
            <person name="Haridas S."/>
            <person name="Kuo A."/>
            <person name="Salamov A."/>
            <person name="Ahrendt S.R."/>
            <person name="Lipzen A."/>
            <person name="Sullivan W."/>
            <person name="Andreopoulos W.B."/>
            <person name="Clum A."/>
            <person name="Lindquist E."/>
            <person name="Daum C."/>
            <person name="Ramamoorthy G.K."/>
            <person name="Gryganskyi A."/>
            <person name="Culley D."/>
            <person name="Magnuson J.K."/>
            <person name="James T.Y."/>
            <person name="O'Malley M.A."/>
            <person name="Stajich J.E."/>
            <person name="Spatafora J.W."/>
            <person name="Visel A."/>
            <person name="Grigoriev I.V."/>
        </authorList>
    </citation>
    <scope>NUCLEOTIDE SEQUENCE [LARGE SCALE GENOMIC DNA]</scope>
    <source>
        <strain evidence="1 2">CBS 115471</strain>
    </source>
</reference>
<dbReference type="PANTHER" id="PTHR42085">
    <property type="entry name" value="F-BOX DOMAIN-CONTAINING PROTEIN"/>
    <property type="match status" value="1"/>
</dbReference>
<protein>
    <recommendedName>
        <fullName evidence="3">F-box domain-containing protein</fullName>
    </recommendedName>
</protein>
<comment type="caution">
    <text evidence="1">The sequence shown here is derived from an EMBL/GenBank/DDBJ whole genome shotgun (WGS) entry which is preliminary data.</text>
</comment>
<accession>A0A1Y1ZRA0</accession>
<organism evidence="1 2">
    <name type="scientific">Clohesyomyces aquaticus</name>
    <dbReference type="NCBI Taxonomy" id="1231657"/>
    <lineage>
        <taxon>Eukaryota</taxon>
        <taxon>Fungi</taxon>
        <taxon>Dikarya</taxon>
        <taxon>Ascomycota</taxon>
        <taxon>Pezizomycotina</taxon>
        <taxon>Dothideomycetes</taxon>
        <taxon>Pleosporomycetidae</taxon>
        <taxon>Pleosporales</taxon>
        <taxon>Lindgomycetaceae</taxon>
        <taxon>Clohesyomyces</taxon>
    </lineage>
</organism>
<keyword evidence="2" id="KW-1185">Reference proteome</keyword>
<dbReference type="PANTHER" id="PTHR42085:SF1">
    <property type="entry name" value="F-BOX DOMAIN-CONTAINING PROTEIN"/>
    <property type="match status" value="1"/>
</dbReference>
<gene>
    <name evidence="1" type="ORF">BCR34DRAFT_563899</name>
</gene>
<sequence length="335" mass="37383">MEPLSRELLTAIGNQSVLDQNPQSSNTSPDVGVATTVASSSKNYATMPIDKCHFLDTLPLELRLIVYEEVLLANTPLQGRVSRKDTKYGLSPSLLAVNQQIYQEAHQIFFGKNTFIITSIPEDENTLALTSASPSAKLHALGQFDPPLRPARWSSLRHLTIDLLYYPAKAPTQRPRFEPWNDAFKVKNEPAAAGYIGNIVSLLRVSGSHLQSFSLSACVNDHFCARSSLVSFCVCDRNKAFLTALAGVQVKKMPFRFDFAESYYHAELRSDYFVKKSILLLACQVMFCQSQVRIDRMLALFENGVLRVEDREKGKEKTDLTPYVERKAGRGLGLG</sequence>
<evidence type="ECO:0000313" key="1">
    <source>
        <dbReference type="EMBL" id="ORY12315.1"/>
    </source>
</evidence>
<dbReference type="OrthoDB" id="62952at2759"/>
<dbReference type="InterPro" id="IPR038883">
    <property type="entry name" value="AN11006-like"/>
</dbReference>
<name>A0A1Y1ZRA0_9PLEO</name>
<evidence type="ECO:0000313" key="2">
    <source>
        <dbReference type="Proteomes" id="UP000193144"/>
    </source>
</evidence>